<comment type="caution">
    <text evidence="17">The sequence shown here is derived from an EMBL/GenBank/DDBJ whole genome shotgun (WGS) entry which is preliminary data.</text>
</comment>
<feature type="region of interest" description="Disordered" evidence="14">
    <location>
        <begin position="946"/>
        <end position="985"/>
    </location>
</feature>
<keyword evidence="7 13" id="KW-0251">Elongation factor</keyword>
<evidence type="ECO:0000313" key="17">
    <source>
        <dbReference type="EMBL" id="KAG5563510.1"/>
    </source>
</evidence>
<dbReference type="AlphaFoldDB" id="A0AAV6LFN8"/>
<evidence type="ECO:0000256" key="11">
    <source>
        <dbReference type="ARBA" id="ARBA00023136"/>
    </source>
</evidence>
<comment type="subunit">
    <text evidence="4">EF-1 is composed of 4 subunits: alpha, beta (1B-alpha=beta'), delta (1B-beta), and gamma (1B-gamma).</text>
</comment>
<evidence type="ECO:0000259" key="16">
    <source>
        <dbReference type="SMART" id="SM00888"/>
    </source>
</evidence>
<reference evidence="17" key="1">
    <citation type="submission" date="2020-08" db="EMBL/GenBank/DDBJ databases">
        <title>Plant Genome Project.</title>
        <authorList>
            <person name="Zhang R.-G."/>
        </authorList>
    </citation>
    <scope>NUCLEOTIDE SEQUENCE</scope>
    <source>
        <strain evidence="17">WSP0</strain>
        <tissue evidence="17">Leaf</tissue>
    </source>
</reference>
<dbReference type="PROSITE" id="PS00825">
    <property type="entry name" value="EF1BD_2"/>
    <property type="match status" value="1"/>
</dbReference>
<dbReference type="GO" id="GO:0016020">
    <property type="term" value="C:membrane"/>
    <property type="evidence" value="ECO:0007669"/>
    <property type="project" value="UniProtKB-SubCell"/>
</dbReference>
<dbReference type="InterPro" id="IPR001326">
    <property type="entry name" value="Transl_elong_EF1B_B/D_CS"/>
</dbReference>
<evidence type="ECO:0000256" key="12">
    <source>
        <dbReference type="ARBA" id="ARBA00023303"/>
    </source>
</evidence>
<dbReference type="SMART" id="SM00888">
    <property type="entry name" value="EF1_GNE"/>
    <property type="match status" value="1"/>
</dbReference>
<feature type="transmembrane region" description="Helical" evidence="15">
    <location>
        <begin position="462"/>
        <end position="482"/>
    </location>
</feature>
<evidence type="ECO:0000313" key="18">
    <source>
        <dbReference type="Proteomes" id="UP000823749"/>
    </source>
</evidence>
<dbReference type="GO" id="GO:0015743">
    <property type="term" value="P:malate transport"/>
    <property type="evidence" value="ECO:0007669"/>
    <property type="project" value="InterPro"/>
</dbReference>
<gene>
    <name evidence="17" type="ORF">RHGRI_006070</name>
</gene>
<dbReference type="EMBL" id="JACTNZ010000002">
    <property type="protein sequence ID" value="KAG5563510.1"/>
    <property type="molecule type" value="Genomic_DNA"/>
</dbReference>
<comment type="subcellular location">
    <subcellularLocation>
        <location evidence="1">Membrane</location>
        <topology evidence="1">Multi-pass membrane protein</topology>
    </subcellularLocation>
</comment>
<evidence type="ECO:0000256" key="9">
    <source>
        <dbReference type="ARBA" id="ARBA00022989"/>
    </source>
</evidence>
<keyword evidence="18" id="KW-1185">Reference proteome</keyword>
<dbReference type="Proteomes" id="UP000823749">
    <property type="component" value="Chromosome 2"/>
</dbReference>
<comment type="similarity">
    <text evidence="3 13">Belongs to the EF-1-beta/EF-1-delta family.</text>
</comment>
<sequence>MCLSRLVSSRSSDVLRNYRLLDLNNFCHLDIVEISVLQSLSGSFTSDQSVAHIANAKLSLPLLQGVSAVKAFYELLRLAMAVTFFNVNSQSGLKKLDDYLLTRSYITGYQASKDDITVHAAISKPPSSEYVNVSRRYNHIEALLRISGVSAEGCGVTIEGCAPVFEEAVATPPAADSKASFASLPLTIVFMSTKPLDQASAAEDDDDDDDVDLFGEETEEEKKAAEEPGKSSVLMDVKPWDDETDMKKLEEAVRSVQMEGLFWGASILVPVGYGIKKLQIMLTIVDDLVSVDTLIEDHLTAEPINEYVQSCDIVAFNKISLHEKMNNNLKEDPGTVEWKRKEANGSSTIVPSESGTIMNRAFFKAWSFLKKAWELGVDDPRKVIHCLKVGAALTIVSLFYYMRPLYEGLGGTSMWAIMTVVVIFEYTVGATVCKCLNRATGTLLAGFLAVGVHWIASQSGENFEPVIVGVSVFLLASAATFSRFIPVIKARFDYGAMIFILTFSLVSVSGYRVEKLFYLARQRLSTIIIGISICIVITTLICPIWAGEELHRLIIRNMDKLANSLDCCAVQYFNSSGGTNSSDKEFEKKLQGYKCVMNSKATEETMAGFAIWEPAHGRFSFQHPWNQYVKIGASMRDCAYGIEALSSCLISENQKHLSDLCLRVSSNSSSVIRELATNIKTMRKSVKLDFLIEEMNISVKELQDKLKSLPGLLIPPPGPEVEQSENDNNKSELISTAIPIPLVEVIPVATFASLLIEIEARVEGIVDAVEELETLAEFKPADDDKTKQNQPHNINLSNQRKDEGIMGVIQMMPKAILTIHLSSMQYTSHSLRCTESFNRENVVGELQQLQTNDETKQKMLEILKRFHSEEEVDSMDEDDSTLSEETMEKILSGDQIGLDDLSAEEKKRFQRAVASGELSKLIEPWEPWWLKPSARTISLSREGTQLIQPLSNEETVTSAQHGPESDPAHDIPPGPETPLPPINKLSSTEPSPLLAVHLIDIIYTYCFTLRLYNGDWESDPIGASMDMLSVSSVLGQGGQPESVSEALSHCLEQTCSPAFRHMGGLQFGLGLLDDVIALLSLGGAALVCLLCDLQRLVQAAEGELKSESEKQWKSKRGEIRSKLKLGERKIYFIMCWVHEQPREAWCSMAALVNAEKGSAMEFAGNRGGTLRMQNRVEARGKALIEELE</sequence>
<protein>
    <recommendedName>
        <fullName evidence="16">Translation elongation factor EF1B beta/delta subunit guanine nucleotide exchange domain-containing protein</fullName>
    </recommendedName>
</protein>
<feature type="domain" description="Translation elongation factor EF1B beta/delta subunit guanine nucleotide exchange" evidence="16">
    <location>
        <begin position="230"/>
        <end position="319"/>
    </location>
</feature>
<dbReference type="GO" id="GO:0003746">
    <property type="term" value="F:translation elongation factor activity"/>
    <property type="evidence" value="ECO:0007669"/>
    <property type="project" value="UniProtKB-KW"/>
</dbReference>
<dbReference type="CDD" id="cd00292">
    <property type="entry name" value="EF1B"/>
    <property type="match status" value="1"/>
</dbReference>
<keyword evidence="5" id="KW-0813">Transport</keyword>
<dbReference type="Pfam" id="PF00736">
    <property type="entry name" value="EF1_GNE"/>
    <property type="match status" value="1"/>
</dbReference>
<keyword evidence="6 15" id="KW-0812">Transmembrane</keyword>
<feature type="transmembrane region" description="Helical" evidence="15">
    <location>
        <begin position="439"/>
        <end position="456"/>
    </location>
</feature>
<keyword evidence="9 15" id="KW-1133">Transmembrane helix</keyword>
<evidence type="ECO:0000256" key="15">
    <source>
        <dbReference type="SAM" id="Phobius"/>
    </source>
</evidence>
<dbReference type="Gene3D" id="3.30.70.60">
    <property type="match status" value="1"/>
</dbReference>
<evidence type="ECO:0000256" key="4">
    <source>
        <dbReference type="ARBA" id="ARBA00011606"/>
    </source>
</evidence>
<dbReference type="SUPFAM" id="SSF47616">
    <property type="entry name" value="GST C-terminal domain-like"/>
    <property type="match status" value="1"/>
</dbReference>
<evidence type="ECO:0000256" key="10">
    <source>
        <dbReference type="ARBA" id="ARBA00023065"/>
    </source>
</evidence>
<dbReference type="SUPFAM" id="SSF54984">
    <property type="entry name" value="eEF-1beta-like"/>
    <property type="match status" value="1"/>
</dbReference>
<dbReference type="PANTHER" id="PTHR31086">
    <property type="entry name" value="ALUMINUM-ACTIVATED MALATE TRANSPORTER 10"/>
    <property type="match status" value="1"/>
</dbReference>
<keyword evidence="12" id="KW-0407">Ion channel</keyword>
<dbReference type="Pfam" id="PF11744">
    <property type="entry name" value="ALMT"/>
    <property type="match status" value="1"/>
</dbReference>
<dbReference type="PROSITE" id="PS00824">
    <property type="entry name" value="EF1BD_1"/>
    <property type="match status" value="1"/>
</dbReference>
<dbReference type="InterPro" id="IPR014038">
    <property type="entry name" value="EF1B_bsu/dsu_GNE"/>
</dbReference>
<evidence type="ECO:0000256" key="2">
    <source>
        <dbReference type="ARBA" id="ARBA00007079"/>
    </source>
</evidence>
<keyword evidence="8 13" id="KW-0648">Protein biosynthesis</keyword>
<dbReference type="InterPro" id="IPR036219">
    <property type="entry name" value="eEF-1beta-like_sf"/>
</dbReference>
<feature type="compositionally biased region" description="Pro residues" evidence="14">
    <location>
        <begin position="970"/>
        <end position="981"/>
    </location>
</feature>
<feature type="compositionally biased region" description="Polar residues" evidence="14">
    <location>
        <begin position="946"/>
        <end position="960"/>
    </location>
</feature>
<evidence type="ECO:0000256" key="6">
    <source>
        <dbReference type="ARBA" id="ARBA00022692"/>
    </source>
</evidence>
<evidence type="ECO:0000256" key="1">
    <source>
        <dbReference type="ARBA" id="ARBA00004141"/>
    </source>
</evidence>
<proteinExistence type="inferred from homology"/>
<evidence type="ECO:0000256" key="3">
    <source>
        <dbReference type="ARBA" id="ARBA00007411"/>
    </source>
</evidence>
<name>A0AAV6LFN8_9ERIC</name>
<feature type="transmembrane region" description="Helical" evidence="15">
    <location>
        <begin position="524"/>
        <end position="546"/>
    </location>
</feature>
<accession>A0AAV6LFN8</accession>
<evidence type="ECO:0000256" key="14">
    <source>
        <dbReference type="SAM" id="MobiDB-lite"/>
    </source>
</evidence>
<keyword evidence="11 15" id="KW-0472">Membrane</keyword>
<dbReference type="GO" id="GO:0034220">
    <property type="term" value="P:monoatomic ion transmembrane transport"/>
    <property type="evidence" value="ECO:0007669"/>
    <property type="project" value="UniProtKB-KW"/>
</dbReference>
<dbReference type="Gene3D" id="1.20.1050.130">
    <property type="match status" value="1"/>
</dbReference>
<evidence type="ECO:0000256" key="5">
    <source>
        <dbReference type="ARBA" id="ARBA00022448"/>
    </source>
</evidence>
<evidence type="ECO:0000256" key="7">
    <source>
        <dbReference type="ARBA" id="ARBA00022768"/>
    </source>
</evidence>
<dbReference type="InterPro" id="IPR036282">
    <property type="entry name" value="Glutathione-S-Trfase_C_sf"/>
</dbReference>
<dbReference type="FunFam" id="1.20.1050.130:FF:000006">
    <property type="entry name" value="Elongation factor 1-delta 1"/>
    <property type="match status" value="1"/>
</dbReference>
<feature type="transmembrane region" description="Helical" evidence="15">
    <location>
        <begin position="414"/>
        <end position="432"/>
    </location>
</feature>
<keyword evidence="10" id="KW-0406">Ion transport</keyword>
<comment type="similarity">
    <text evidence="2">Belongs to the aromatic acid exporter (TC 2.A.85) family.</text>
</comment>
<dbReference type="InterPro" id="IPR020966">
    <property type="entry name" value="ALMT"/>
</dbReference>
<dbReference type="FunFam" id="3.30.70.60:FF:000001">
    <property type="entry name" value="Elongation factor 1-beta 1 like"/>
    <property type="match status" value="1"/>
</dbReference>
<evidence type="ECO:0000256" key="8">
    <source>
        <dbReference type="ARBA" id="ARBA00022917"/>
    </source>
</evidence>
<dbReference type="InterPro" id="IPR014717">
    <property type="entry name" value="Transl_elong_EF1B/ribsomal_bS6"/>
</dbReference>
<evidence type="ECO:0000256" key="13">
    <source>
        <dbReference type="RuleBase" id="RU003791"/>
    </source>
</evidence>
<organism evidence="17 18">
    <name type="scientific">Rhododendron griersonianum</name>
    <dbReference type="NCBI Taxonomy" id="479676"/>
    <lineage>
        <taxon>Eukaryota</taxon>
        <taxon>Viridiplantae</taxon>
        <taxon>Streptophyta</taxon>
        <taxon>Embryophyta</taxon>
        <taxon>Tracheophyta</taxon>
        <taxon>Spermatophyta</taxon>
        <taxon>Magnoliopsida</taxon>
        <taxon>eudicotyledons</taxon>
        <taxon>Gunneridae</taxon>
        <taxon>Pentapetalae</taxon>
        <taxon>asterids</taxon>
        <taxon>Ericales</taxon>
        <taxon>Ericaceae</taxon>
        <taxon>Ericoideae</taxon>
        <taxon>Rhodoreae</taxon>
        <taxon>Rhododendron</taxon>
    </lineage>
</organism>